<feature type="domain" description="Nuclear receptor" evidence="11">
    <location>
        <begin position="26"/>
        <end position="101"/>
    </location>
</feature>
<evidence type="ECO:0000256" key="7">
    <source>
        <dbReference type="ARBA" id="ARBA00023170"/>
    </source>
</evidence>
<dbReference type="CDD" id="cd07164">
    <property type="entry name" value="NR_DBD_PNR_like_1"/>
    <property type="match status" value="1"/>
</dbReference>
<dbReference type="InterPro" id="IPR035500">
    <property type="entry name" value="NHR-like_dom_sf"/>
</dbReference>
<evidence type="ECO:0000256" key="5">
    <source>
        <dbReference type="ARBA" id="ARBA00023125"/>
    </source>
</evidence>
<gene>
    <name evidence="13" type="ORF">MGAL_10B093455</name>
</gene>
<keyword evidence="1 9" id="KW-0479">Metal-binding</keyword>
<dbReference type="FunFam" id="3.30.50.10:FF:000058">
    <property type="entry name" value="Nuclear Hormone Receptor family"/>
    <property type="match status" value="1"/>
</dbReference>
<dbReference type="Proteomes" id="UP000596742">
    <property type="component" value="Unassembled WGS sequence"/>
</dbReference>
<dbReference type="PANTHER" id="PTHR24083">
    <property type="entry name" value="NUCLEAR HORMONE RECEPTOR"/>
    <property type="match status" value="1"/>
</dbReference>
<dbReference type="PRINTS" id="PR00047">
    <property type="entry name" value="STROIDFINGER"/>
</dbReference>
<dbReference type="EMBL" id="UYJE01006703">
    <property type="protein sequence ID" value="VDI48231.1"/>
    <property type="molecule type" value="Genomic_DNA"/>
</dbReference>
<evidence type="ECO:0000313" key="14">
    <source>
        <dbReference type="Proteomes" id="UP000596742"/>
    </source>
</evidence>
<dbReference type="OrthoDB" id="10045640at2759"/>
<dbReference type="SMART" id="SM00399">
    <property type="entry name" value="ZnF_C4"/>
    <property type="match status" value="1"/>
</dbReference>
<dbReference type="GO" id="GO:0003700">
    <property type="term" value="F:DNA-binding transcription factor activity"/>
    <property type="evidence" value="ECO:0007669"/>
    <property type="project" value="InterPro"/>
</dbReference>
<feature type="region of interest" description="Disordered" evidence="10">
    <location>
        <begin position="200"/>
        <end position="305"/>
    </location>
</feature>
<dbReference type="Gene3D" id="3.30.50.10">
    <property type="entry name" value="Erythroid Transcription Factor GATA-1, subunit A"/>
    <property type="match status" value="1"/>
</dbReference>
<organism evidence="13 14">
    <name type="scientific">Mytilus galloprovincialis</name>
    <name type="common">Mediterranean mussel</name>
    <dbReference type="NCBI Taxonomy" id="29158"/>
    <lineage>
        <taxon>Eukaryota</taxon>
        <taxon>Metazoa</taxon>
        <taxon>Spiralia</taxon>
        <taxon>Lophotrochozoa</taxon>
        <taxon>Mollusca</taxon>
        <taxon>Bivalvia</taxon>
        <taxon>Autobranchia</taxon>
        <taxon>Pteriomorphia</taxon>
        <taxon>Mytilida</taxon>
        <taxon>Mytiloidea</taxon>
        <taxon>Mytilidae</taxon>
        <taxon>Mytilinae</taxon>
        <taxon>Mytilus</taxon>
    </lineage>
</organism>
<dbReference type="SUPFAM" id="SSF48508">
    <property type="entry name" value="Nuclear receptor ligand-binding domain"/>
    <property type="match status" value="1"/>
</dbReference>
<dbReference type="AlphaFoldDB" id="A0A8B6FF87"/>
<feature type="compositionally biased region" description="Low complexity" evidence="10">
    <location>
        <begin position="200"/>
        <end position="212"/>
    </location>
</feature>
<feature type="region of interest" description="Disordered" evidence="10">
    <location>
        <begin position="1"/>
        <end position="24"/>
    </location>
</feature>
<evidence type="ECO:0000259" key="12">
    <source>
        <dbReference type="PROSITE" id="PS51843"/>
    </source>
</evidence>
<proteinExistence type="inferred from homology"/>
<name>A0A8B6FF87_MYTGA</name>
<keyword evidence="7 9" id="KW-0675">Receptor</keyword>
<dbReference type="GO" id="GO:0008270">
    <property type="term" value="F:zinc ion binding"/>
    <property type="evidence" value="ECO:0007669"/>
    <property type="project" value="UniProtKB-KW"/>
</dbReference>
<feature type="domain" description="NR LBD" evidence="12">
    <location>
        <begin position="291"/>
        <end position="522"/>
    </location>
</feature>
<dbReference type="FunFam" id="1.10.565.10:FF:000011">
    <property type="entry name" value="Nuclear receptor subfamily 5, group A, member 2"/>
    <property type="match status" value="1"/>
</dbReference>
<feature type="compositionally biased region" description="Basic and acidic residues" evidence="10">
    <location>
        <begin position="231"/>
        <end position="244"/>
    </location>
</feature>
<evidence type="ECO:0000256" key="9">
    <source>
        <dbReference type="RuleBase" id="RU004334"/>
    </source>
</evidence>
<evidence type="ECO:0000256" key="4">
    <source>
        <dbReference type="ARBA" id="ARBA00023015"/>
    </source>
</evidence>
<reference evidence="13" key="1">
    <citation type="submission" date="2018-11" db="EMBL/GenBank/DDBJ databases">
        <authorList>
            <person name="Alioto T."/>
            <person name="Alioto T."/>
        </authorList>
    </citation>
    <scope>NUCLEOTIDE SEQUENCE</scope>
</reference>
<dbReference type="InterPro" id="IPR013088">
    <property type="entry name" value="Znf_NHR/GATA"/>
</dbReference>
<evidence type="ECO:0000256" key="8">
    <source>
        <dbReference type="ARBA" id="ARBA00023242"/>
    </source>
</evidence>
<comment type="caution">
    <text evidence="13">The sequence shown here is derived from an EMBL/GenBank/DDBJ whole genome shotgun (WGS) entry which is preliminary data.</text>
</comment>
<dbReference type="InterPro" id="IPR000536">
    <property type="entry name" value="Nucl_hrmn_rcpt_lig-bd"/>
</dbReference>
<dbReference type="SUPFAM" id="SSF57716">
    <property type="entry name" value="Glucocorticoid receptor-like (DNA-binding domain)"/>
    <property type="match status" value="1"/>
</dbReference>
<dbReference type="InterPro" id="IPR001723">
    <property type="entry name" value="Nuclear_hrmn_rcpt"/>
</dbReference>
<keyword evidence="4 9" id="KW-0805">Transcription regulation</keyword>
<protein>
    <submittedName>
        <fullName evidence="13">Nuclear receptor subfamily 2 group E member 3</fullName>
    </submittedName>
</protein>
<evidence type="ECO:0000256" key="2">
    <source>
        <dbReference type="ARBA" id="ARBA00022771"/>
    </source>
</evidence>
<evidence type="ECO:0000259" key="11">
    <source>
        <dbReference type="PROSITE" id="PS51030"/>
    </source>
</evidence>
<dbReference type="GO" id="GO:0005634">
    <property type="term" value="C:nucleus"/>
    <property type="evidence" value="ECO:0007669"/>
    <property type="project" value="UniProtKB-SubCell"/>
</dbReference>
<evidence type="ECO:0000256" key="3">
    <source>
        <dbReference type="ARBA" id="ARBA00022833"/>
    </source>
</evidence>
<dbReference type="PROSITE" id="PS51030">
    <property type="entry name" value="NUCLEAR_REC_DBD_2"/>
    <property type="match status" value="1"/>
</dbReference>
<dbReference type="PRINTS" id="PR00398">
    <property type="entry name" value="STRDHORMONER"/>
</dbReference>
<keyword evidence="5 9" id="KW-0238">DNA-binding</keyword>
<keyword evidence="2 9" id="KW-0863">Zinc-finger</keyword>
<keyword evidence="8 9" id="KW-0539">Nucleus</keyword>
<keyword evidence="14" id="KW-1185">Reference proteome</keyword>
<keyword evidence="6 9" id="KW-0804">Transcription</keyword>
<dbReference type="PROSITE" id="PS00031">
    <property type="entry name" value="NUCLEAR_REC_DBD_1"/>
    <property type="match status" value="1"/>
</dbReference>
<dbReference type="SMART" id="SM00430">
    <property type="entry name" value="HOLI"/>
    <property type="match status" value="1"/>
</dbReference>
<keyword evidence="3 9" id="KW-0862">Zinc</keyword>
<feature type="compositionally biased region" description="Pro residues" evidence="10">
    <location>
        <begin position="1"/>
        <end position="10"/>
    </location>
</feature>
<dbReference type="GO" id="GO:0043565">
    <property type="term" value="F:sequence-specific DNA binding"/>
    <property type="evidence" value="ECO:0007669"/>
    <property type="project" value="InterPro"/>
</dbReference>
<evidence type="ECO:0000313" key="13">
    <source>
        <dbReference type="EMBL" id="VDI48231.1"/>
    </source>
</evidence>
<dbReference type="InterPro" id="IPR050274">
    <property type="entry name" value="Nuclear_hormone_rcpt_NR2"/>
</dbReference>
<comment type="similarity">
    <text evidence="9">Belongs to the nuclear hormone receptor family.</text>
</comment>
<dbReference type="Pfam" id="PF00105">
    <property type="entry name" value="zf-C4"/>
    <property type="match status" value="1"/>
</dbReference>
<comment type="subcellular location">
    <subcellularLocation>
        <location evidence="9">Nucleus</location>
    </subcellularLocation>
</comment>
<dbReference type="InterPro" id="IPR001628">
    <property type="entry name" value="Znf_hrmn_rcpt"/>
</dbReference>
<feature type="compositionally biased region" description="Low complexity" evidence="10">
    <location>
        <begin position="270"/>
        <end position="281"/>
    </location>
</feature>
<dbReference type="Pfam" id="PF00104">
    <property type="entry name" value="Hormone_recep"/>
    <property type="match status" value="1"/>
</dbReference>
<accession>A0A8B6FF87</accession>
<sequence>MSATLPPPPELHSYNSNNGHLSRKPESLCRVCGDKASGKHYGVLSCDGCRGFFKRSIRRNLDYVCKENGQCIVDVARRNQCQACRFKKCLEVKMNKDAVQHERSPRCFQYKRENVEDHSHKTGYPYDFDEFFESRQYHHYPPFNANLRVPEFPTYRPSPVYPPAFALQYQHDQRRHHALQSHFSSCNVNIDVRTKYSHFNSDGSSNASTNSSPTQPPMVHTSRCSTPSDNANDKIDRTDTKSERMTPSPEPASTTSSSENGSPASDKSDSPNVTSSTSPKSSSDESPKLAPRVLPFSPPSSAYQQSIHQPFPKYTQVAMTSDNALLANDNIYETAARLLFMCVKWARSIPSFLQLPFRDQAILLEESWCELFILSAAQWSLPIDIGTLMTNNGYSLDANTGDRSFLIAAQLRLVQDIISRLNANRVDTTEYACLKALVLFKPEARGIRDYFQIELLQDQAQLMLNDYILTNQSPNKFRFGKLLLLLPVLRTLSPRAVEDVFFRRTIGSIPIERLLCDMFKSS</sequence>
<dbReference type="PROSITE" id="PS51843">
    <property type="entry name" value="NR_LBD"/>
    <property type="match status" value="1"/>
</dbReference>
<evidence type="ECO:0000256" key="10">
    <source>
        <dbReference type="SAM" id="MobiDB-lite"/>
    </source>
</evidence>
<evidence type="ECO:0000256" key="1">
    <source>
        <dbReference type="ARBA" id="ARBA00022723"/>
    </source>
</evidence>
<evidence type="ECO:0000256" key="6">
    <source>
        <dbReference type="ARBA" id="ARBA00023163"/>
    </source>
</evidence>
<dbReference type="Gene3D" id="1.10.565.10">
    <property type="entry name" value="Retinoid X Receptor"/>
    <property type="match status" value="1"/>
</dbReference>